<comment type="catalytic activity">
    <reaction evidence="9 11">
        <text>dTMP + ATP = dTDP + ADP</text>
        <dbReference type="Rhea" id="RHEA:13517"/>
        <dbReference type="ChEBI" id="CHEBI:30616"/>
        <dbReference type="ChEBI" id="CHEBI:58369"/>
        <dbReference type="ChEBI" id="CHEBI:63528"/>
        <dbReference type="ChEBI" id="CHEBI:456216"/>
        <dbReference type="EC" id="2.7.4.9"/>
    </reaction>
</comment>
<proteinExistence type="inferred from homology"/>
<comment type="function">
    <text evidence="10 11">Phosphorylation of dTMP to form dTDP in both de novo and salvage pathways of dTTP synthesis.</text>
</comment>
<dbReference type="CDD" id="cd01672">
    <property type="entry name" value="TMPK"/>
    <property type="match status" value="1"/>
</dbReference>
<evidence type="ECO:0000256" key="2">
    <source>
        <dbReference type="ARBA" id="ARBA00012980"/>
    </source>
</evidence>
<keyword evidence="7 11" id="KW-0418">Kinase</keyword>
<dbReference type="InterPro" id="IPR018094">
    <property type="entry name" value="Thymidylate_kinase"/>
</dbReference>
<gene>
    <name evidence="11 13" type="primary">tmk</name>
    <name evidence="13" type="ORF">PRVXH_000040</name>
</gene>
<evidence type="ECO:0000256" key="11">
    <source>
        <dbReference type="HAMAP-Rule" id="MF_00165"/>
    </source>
</evidence>
<dbReference type="EC" id="2.7.4.9" evidence="2 11"/>
<evidence type="ECO:0000313" key="13">
    <source>
        <dbReference type="EMBL" id="XCI28767.1"/>
    </source>
</evidence>
<dbReference type="SUPFAM" id="SSF52540">
    <property type="entry name" value="P-loop containing nucleoside triphosphate hydrolases"/>
    <property type="match status" value="1"/>
</dbReference>
<dbReference type="HAMAP" id="MF_00165">
    <property type="entry name" value="Thymidylate_kinase"/>
    <property type="match status" value="1"/>
</dbReference>
<feature type="domain" description="Thymidylate kinase-like" evidence="12">
    <location>
        <begin position="10"/>
        <end position="194"/>
    </location>
</feature>
<dbReference type="GO" id="GO:0004798">
    <property type="term" value="F:dTMP kinase activity"/>
    <property type="evidence" value="ECO:0007669"/>
    <property type="project" value="UniProtKB-UniRule"/>
</dbReference>
<dbReference type="NCBIfam" id="TIGR00041">
    <property type="entry name" value="DTMP_kinase"/>
    <property type="match status" value="1"/>
</dbReference>
<dbReference type="InterPro" id="IPR027417">
    <property type="entry name" value="P-loop_NTPase"/>
</dbReference>
<dbReference type="RefSeq" id="WP_353893319.1">
    <property type="nucleotide sequence ID" value="NZ_CP159485.1"/>
</dbReference>
<reference evidence="13" key="2">
    <citation type="submission" date="2024-06" db="EMBL/GenBank/DDBJ databases">
        <authorList>
            <person name="Petrova K.O."/>
            <person name="Toshchakov S.V."/>
            <person name="Boltjanskaja Y.V."/>
            <person name="Kevbrin V.V."/>
        </authorList>
    </citation>
    <scope>NUCLEOTIDE SEQUENCE</scope>
    <source>
        <strain evidence="13">Z-710</strain>
    </source>
</reference>
<evidence type="ECO:0000256" key="4">
    <source>
        <dbReference type="ARBA" id="ARBA00022679"/>
    </source>
</evidence>
<sequence>METKGKFIVIEGPDGAGKTTQAQKLCELFEQKRINYLYTREPGGTDVGNEIRKILLDFKGDINPITETILYSAARAQLIQEVIKPKLNAGVNVIADRYVFSSIVYQGLGLGVEENIVAEINKIATENLLPDYTFYLDLDIESSLGRITGKKDRIEQRGLEYFKKVKEGYISLSKKYPIITIDGNRSKEDVFKDIAGHMGLL</sequence>
<dbReference type="PANTHER" id="PTHR10344">
    <property type="entry name" value="THYMIDYLATE KINASE"/>
    <property type="match status" value="1"/>
</dbReference>
<evidence type="ECO:0000256" key="10">
    <source>
        <dbReference type="ARBA" id="ARBA00057735"/>
    </source>
</evidence>
<dbReference type="GO" id="GO:0006235">
    <property type="term" value="P:dTTP biosynthetic process"/>
    <property type="evidence" value="ECO:0007669"/>
    <property type="project" value="UniProtKB-UniRule"/>
</dbReference>
<dbReference type="Gene3D" id="3.40.50.300">
    <property type="entry name" value="P-loop containing nucleotide triphosphate hydrolases"/>
    <property type="match status" value="1"/>
</dbReference>
<dbReference type="Pfam" id="PF02223">
    <property type="entry name" value="Thymidylate_kin"/>
    <property type="match status" value="1"/>
</dbReference>
<dbReference type="PANTHER" id="PTHR10344:SF4">
    <property type="entry name" value="UMP-CMP KINASE 2, MITOCHONDRIAL"/>
    <property type="match status" value="1"/>
</dbReference>
<protein>
    <recommendedName>
        <fullName evidence="3 11">Thymidylate kinase</fullName>
        <ecNumber evidence="2 11">2.7.4.9</ecNumber>
    </recommendedName>
    <alternativeName>
        <fullName evidence="11">dTMP kinase</fullName>
    </alternativeName>
</protein>
<dbReference type="InterPro" id="IPR039430">
    <property type="entry name" value="Thymidylate_kin-like_dom"/>
</dbReference>
<dbReference type="GO" id="GO:0006227">
    <property type="term" value="P:dUDP biosynthetic process"/>
    <property type="evidence" value="ECO:0007669"/>
    <property type="project" value="TreeGrafter"/>
</dbReference>
<evidence type="ECO:0000256" key="8">
    <source>
        <dbReference type="ARBA" id="ARBA00022840"/>
    </source>
</evidence>
<organism evidence="13">
    <name type="scientific">Proteinivorax hydrogeniformans</name>
    <dbReference type="NCBI Taxonomy" id="1826727"/>
    <lineage>
        <taxon>Bacteria</taxon>
        <taxon>Bacillati</taxon>
        <taxon>Bacillota</taxon>
        <taxon>Clostridia</taxon>
        <taxon>Eubacteriales</taxon>
        <taxon>Proteinivoracaceae</taxon>
        <taxon>Proteinivorax</taxon>
    </lineage>
</organism>
<evidence type="ECO:0000256" key="7">
    <source>
        <dbReference type="ARBA" id="ARBA00022777"/>
    </source>
</evidence>
<comment type="similarity">
    <text evidence="1 11">Belongs to the thymidylate kinase family.</text>
</comment>
<dbReference type="AlphaFoldDB" id="A0AAU8HT88"/>
<dbReference type="FunFam" id="3.40.50.300:FF:000225">
    <property type="entry name" value="Thymidylate kinase"/>
    <property type="match status" value="1"/>
</dbReference>
<name>A0AAU8HT88_9FIRM</name>
<reference evidence="13" key="1">
    <citation type="journal article" date="2018" name="Antonie Van Leeuwenhoek">
        <title>Proteinivorax hydrogeniformans sp. nov., an anaerobic, haloalkaliphilic bacterium fermenting proteinaceous compounds with high hydrogen production.</title>
        <authorList>
            <person name="Boltyanskaya Y."/>
            <person name="Detkova E."/>
            <person name="Pimenov N."/>
            <person name="Kevbrin V."/>
        </authorList>
    </citation>
    <scope>NUCLEOTIDE SEQUENCE</scope>
    <source>
        <strain evidence="13">Z-710</strain>
    </source>
</reference>
<evidence type="ECO:0000256" key="3">
    <source>
        <dbReference type="ARBA" id="ARBA00017144"/>
    </source>
</evidence>
<evidence type="ECO:0000256" key="6">
    <source>
        <dbReference type="ARBA" id="ARBA00022741"/>
    </source>
</evidence>
<dbReference type="GO" id="GO:0005829">
    <property type="term" value="C:cytosol"/>
    <property type="evidence" value="ECO:0007669"/>
    <property type="project" value="TreeGrafter"/>
</dbReference>
<evidence type="ECO:0000259" key="12">
    <source>
        <dbReference type="Pfam" id="PF02223"/>
    </source>
</evidence>
<keyword evidence="4 11" id="KW-0808">Transferase</keyword>
<accession>A0AAU8HT88</accession>
<keyword evidence="5 11" id="KW-0545">Nucleotide biosynthesis</keyword>
<dbReference type="EMBL" id="CP159485">
    <property type="protein sequence ID" value="XCI28767.1"/>
    <property type="molecule type" value="Genomic_DNA"/>
</dbReference>
<evidence type="ECO:0000256" key="5">
    <source>
        <dbReference type="ARBA" id="ARBA00022727"/>
    </source>
</evidence>
<keyword evidence="6 11" id="KW-0547">Nucleotide-binding</keyword>
<dbReference type="GO" id="GO:0006233">
    <property type="term" value="P:dTDP biosynthetic process"/>
    <property type="evidence" value="ECO:0007669"/>
    <property type="project" value="InterPro"/>
</dbReference>
<keyword evidence="8 11" id="KW-0067">ATP-binding</keyword>
<feature type="binding site" evidence="11">
    <location>
        <begin position="12"/>
        <end position="19"/>
    </location>
    <ligand>
        <name>ATP</name>
        <dbReference type="ChEBI" id="CHEBI:30616"/>
    </ligand>
</feature>
<dbReference type="GO" id="GO:0005524">
    <property type="term" value="F:ATP binding"/>
    <property type="evidence" value="ECO:0007669"/>
    <property type="project" value="UniProtKB-UniRule"/>
</dbReference>
<evidence type="ECO:0000256" key="9">
    <source>
        <dbReference type="ARBA" id="ARBA00048743"/>
    </source>
</evidence>
<evidence type="ECO:0000256" key="1">
    <source>
        <dbReference type="ARBA" id="ARBA00009776"/>
    </source>
</evidence>